<organism evidence="1 2">
    <name type="scientific">Candidatus Enterocloster faecavium</name>
    <dbReference type="NCBI Taxonomy" id="2838560"/>
    <lineage>
        <taxon>Bacteria</taxon>
        <taxon>Bacillati</taxon>
        <taxon>Bacillota</taxon>
        <taxon>Clostridia</taxon>
        <taxon>Lachnospirales</taxon>
        <taxon>Lachnospiraceae</taxon>
        <taxon>Enterocloster</taxon>
    </lineage>
</organism>
<sequence>MVKSMQRADLGDKWFAELQEEVREASETALQDFQAAIHPDAMGPHGKEGIDDAD</sequence>
<name>A0A9D2L9S3_9FIRM</name>
<dbReference type="AlphaFoldDB" id="A0A9D2L9S3"/>
<proteinExistence type="predicted"/>
<dbReference type="Proteomes" id="UP000886804">
    <property type="component" value="Unassembled WGS sequence"/>
</dbReference>
<dbReference type="EMBL" id="DWYS01000145">
    <property type="protein sequence ID" value="HJB08624.1"/>
    <property type="molecule type" value="Genomic_DNA"/>
</dbReference>
<accession>A0A9D2L9S3</accession>
<evidence type="ECO:0000313" key="2">
    <source>
        <dbReference type="Proteomes" id="UP000886804"/>
    </source>
</evidence>
<reference evidence="1" key="2">
    <citation type="submission" date="2021-04" db="EMBL/GenBank/DDBJ databases">
        <authorList>
            <person name="Gilroy R."/>
        </authorList>
    </citation>
    <scope>NUCLEOTIDE SEQUENCE</scope>
    <source>
        <strain evidence="1">CHK188-4685</strain>
    </source>
</reference>
<reference evidence="1" key="1">
    <citation type="journal article" date="2021" name="PeerJ">
        <title>Extensive microbial diversity within the chicken gut microbiome revealed by metagenomics and culture.</title>
        <authorList>
            <person name="Gilroy R."/>
            <person name="Ravi A."/>
            <person name="Getino M."/>
            <person name="Pursley I."/>
            <person name="Horton D.L."/>
            <person name="Alikhan N.F."/>
            <person name="Baker D."/>
            <person name="Gharbi K."/>
            <person name="Hall N."/>
            <person name="Watson M."/>
            <person name="Adriaenssens E.M."/>
            <person name="Foster-Nyarko E."/>
            <person name="Jarju S."/>
            <person name="Secka A."/>
            <person name="Antonio M."/>
            <person name="Oren A."/>
            <person name="Chaudhuri R.R."/>
            <person name="La Ragione R."/>
            <person name="Hildebrand F."/>
            <person name="Pallen M.J."/>
        </authorList>
    </citation>
    <scope>NUCLEOTIDE SEQUENCE</scope>
    <source>
        <strain evidence="1">CHK188-4685</strain>
    </source>
</reference>
<gene>
    <name evidence="1" type="ORF">H9716_12315</name>
</gene>
<evidence type="ECO:0000313" key="1">
    <source>
        <dbReference type="EMBL" id="HJB08624.1"/>
    </source>
</evidence>
<protein>
    <submittedName>
        <fullName evidence="1">Uncharacterized protein</fullName>
    </submittedName>
</protein>
<comment type="caution">
    <text evidence="1">The sequence shown here is derived from an EMBL/GenBank/DDBJ whole genome shotgun (WGS) entry which is preliminary data.</text>
</comment>